<evidence type="ECO:0000313" key="2">
    <source>
        <dbReference type="Proteomes" id="UP000663193"/>
    </source>
</evidence>
<proteinExistence type="predicted"/>
<sequence length="57" mass="6346">MDHWDTRSLWGHLDRNVSPLFIPIGLQIAGRREALSDFGANVSCDVVISDIDHTLAN</sequence>
<keyword evidence="2" id="KW-1185">Reference proteome</keyword>
<dbReference type="EMBL" id="CP069025">
    <property type="protein sequence ID" value="QRC93488.1"/>
    <property type="molecule type" value="Genomic_DNA"/>
</dbReference>
<dbReference type="Proteomes" id="UP000663193">
    <property type="component" value="Chromosome 3"/>
</dbReference>
<organism evidence="1 2">
    <name type="scientific">Phaeosphaeria nodorum (strain SN15 / ATCC MYA-4574 / FGSC 10173)</name>
    <name type="common">Glume blotch fungus</name>
    <name type="synonym">Parastagonospora nodorum</name>
    <dbReference type="NCBI Taxonomy" id="321614"/>
    <lineage>
        <taxon>Eukaryota</taxon>
        <taxon>Fungi</taxon>
        <taxon>Dikarya</taxon>
        <taxon>Ascomycota</taxon>
        <taxon>Pezizomycotina</taxon>
        <taxon>Dothideomycetes</taxon>
        <taxon>Pleosporomycetidae</taxon>
        <taxon>Pleosporales</taxon>
        <taxon>Pleosporineae</taxon>
        <taxon>Phaeosphaeriaceae</taxon>
        <taxon>Parastagonospora</taxon>
    </lineage>
</organism>
<accession>A0A7U2EUS6</accession>
<gene>
    <name evidence="1" type="ORF">JI435_403930</name>
</gene>
<evidence type="ECO:0000313" key="1">
    <source>
        <dbReference type="EMBL" id="QRC93488.1"/>
    </source>
</evidence>
<dbReference type="VEuPathDB" id="FungiDB:JI435_403930"/>
<dbReference type="AlphaFoldDB" id="A0A7U2EUS6"/>
<reference evidence="2" key="1">
    <citation type="journal article" date="2021" name="BMC Genomics">
        <title>Chromosome-level genome assembly and manually-curated proteome of model necrotroph Parastagonospora nodorum Sn15 reveals a genome-wide trove of candidate effector homologs, and redundancy of virulence-related functions within an accessory chromosome.</title>
        <authorList>
            <person name="Bertazzoni S."/>
            <person name="Jones D.A.B."/>
            <person name="Phan H.T."/>
            <person name="Tan K.-C."/>
            <person name="Hane J.K."/>
        </authorList>
    </citation>
    <scope>NUCLEOTIDE SEQUENCE [LARGE SCALE GENOMIC DNA]</scope>
    <source>
        <strain evidence="2">SN15 / ATCC MYA-4574 / FGSC 10173)</strain>
    </source>
</reference>
<name>A0A7U2EUS6_PHANO</name>
<protein>
    <submittedName>
        <fullName evidence="1">Uncharacterized protein</fullName>
    </submittedName>
</protein>